<feature type="coiled-coil region" evidence="6">
    <location>
        <begin position="108"/>
        <end position="156"/>
    </location>
</feature>
<dbReference type="Pfam" id="PF00010">
    <property type="entry name" value="HLH"/>
    <property type="match status" value="1"/>
</dbReference>
<protein>
    <recommendedName>
        <fullName evidence="7">BHLH domain-containing protein</fullName>
    </recommendedName>
</protein>
<keyword evidence="4" id="KW-0804">Transcription</keyword>
<evidence type="ECO:0000259" key="7">
    <source>
        <dbReference type="PROSITE" id="PS50888"/>
    </source>
</evidence>
<evidence type="ECO:0000256" key="5">
    <source>
        <dbReference type="ARBA" id="ARBA00023242"/>
    </source>
</evidence>
<dbReference type="GO" id="GO:0005634">
    <property type="term" value="C:nucleus"/>
    <property type="evidence" value="ECO:0007669"/>
    <property type="project" value="UniProtKB-SubCell"/>
</dbReference>
<dbReference type="EMBL" id="CAXLJL010001011">
    <property type="protein sequence ID" value="CAL5142325.1"/>
    <property type="molecule type" value="Genomic_DNA"/>
</dbReference>
<feature type="domain" description="BHLH" evidence="7">
    <location>
        <begin position="66"/>
        <end position="118"/>
    </location>
</feature>
<proteinExistence type="predicted"/>
<accession>A0AAV2U0P2</accession>
<evidence type="ECO:0000256" key="6">
    <source>
        <dbReference type="SAM" id="Coils"/>
    </source>
</evidence>
<evidence type="ECO:0000313" key="9">
    <source>
        <dbReference type="Proteomes" id="UP001497525"/>
    </source>
</evidence>
<dbReference type="GO" id="GO:0000978">
    <property type="term" value="F:RNA polymerase II cis-regulatory region sequence-specific DNA binding"/>
    <property type="evidence" value="ECO:0007669"/>
    <property type="project" value="TreeGrafter"/>
</dbReference>
<keyword evidence="5" id="KW-0539">Nucleus</keyword>
<dbReference type="GO" id="GO:0000981">
    <property type="term" value="F:DNA-binding transcription factor activity, RNA polymerase II-specific"/>
    <property type="evidence" value="ECO:0007669"/>
    <property type="project" value="TreeGrafter"/>
</dbReference>
<evidence type="ECO:0000256" key="3">
    <source>
        <dbReference type="ARBA" id="ARBA00023125"/>
    </source>
</evidence>
<keyword evidence="3" id="KW-0238">DNA-binding</keyword>
<dbReference type="InterPro" id="IPR036638">
    <property type="entry name" value="HLH_DNA-bd_sf"/>
</dbReference>
<dbReference type="PANTHER" id="PTHR11969">
    <property type="entry name" value="MAX DIMERIZATION, MAD"/>
    <property type="match status" value="1"/>
</dbReference>
<reference evidence="8" key="1">
    <citation type="submission" date="2024-06" db="EMBL/GenBank/DDBJ databases">
        <authorList>
            <person name="Liu X."/>
            <person name="Lenzi L."/>
            <person name="Haldenby T S."/>
            <person name="Uol C."/>
        </authorList>
    </citation>
    <scope>NUCLEOTIDE SEQUENCE</scope>
</reference>
<sequence>MSVSCQPENGLLLLLQAAQKLDEQDISHRTPDRWEHRTPQKNSCDGKYTCMASGYNYGLQKRPLTSIRCTHNELEKSRRAHLRTCMENLKEHLNFDNDVPRITMLTVLKKATETIQNLRHKNQCLENCEDNEKQRFAQLIKRRQALRKRLEEKRSRSIKLQSWRERNRNCSECSINTTSSDDSELELQLRSGIRSGLTASFGPSSPSRHSFSTEVAGDTGGPTYLLNTFKTVKHLSSPVATTSRSPVGLDTFDASSSDSGFEEITIASSGAASPEEAPIVYCIRDGSPNYLSKACRAL</sequence>
<dbReference type="InterPro" id="IPR011598">
    <property type="entry name" value="bHLH_dom"/>
</dbReference>
<keyword evidence="6" id="KW-0175">Coiled coil</keyword>
<dbReference type="GO" id="GO:0046983">
    <property type="term" value="F:protein dimerization activity"/>
    <property type="evidence" value="ECO:0007669"/>
    <property type="project" value="InterPro"/>
</dbReference>
<dbReference type="SUPFAM" id="SSF47459">
    <property type="entry name" value="HLH, helix-loop-helix DNA-binding domain"/>
    <property type="match status" value="1"/>
</dbReference>
<comment type="subcellular location">
    <subcellularLocation>
        <location evidence="1">Nucleus</location>
    </subcellularLocation>
</comment>
<keyword evidence="2" id="KW-0805">Transcription regulation</keyword>
<evidence type="ECO:0000313" key="8">
    <source>
        <dbReference type="EMBL" id="CAL5142325.1"/>
    </source>
</evidence>
<dbReference type="CDD" id="cd11401">
    <property type="entry name" value="bHLHzip_Mad"/>
    <property type="match status" value="1"/>
</dbReference>
<dbReference type="Gene3D" id="4.10.280.10">
    <property type="entry name" value="Helix-loop-helix DNA-binding domain"/>
    <property type="match status" value="1"/>
</dbReference>
<dbReference type="Proteomes" id="UP001497525">
    <property type="component" value="Unassembled WGS sequence"/>
</dbReference>
<dbReference type="SMART" id="SM00353">
    <property type="entry name" value="HLH"/>
    <property type="match status" value="1"/>
</dbReference>
<evidence type="ECO:0000256" key="1">
    <source>
        <dbReference type="ARBA" id="ARBA00004123"/>
    </source>
</evidence>
<gene>
    <name evidence="8" type="ORF">CDAUBV1_LOCUS17562</name>
</gene>
<comment type="caution">
    <text evidence="8">The sequence shown here is derived from an EMBL/GenBank/DDBJ whole genome shotgun (WGS) entry which is preliminary data.</text>
</comment>
<evidence type="ECO:0000256" key="4">
    <source>
        <dbReference type="ARBA" id="ARBA00023163"/>
    </source>
</evidence>
<evidence type="ECO:0000256" key="2">
    <source>
        <dbReference type="ARBA" id="ARBA00023015"/>
    </source>
</evidence>
<dbReference type="PANTHER" id="PTHR11969:SF54">
    <property type="entry name" value="MAD-LIKE PROTEIN 1"/>
    <property type="match status" value="1"/>
</dbReference>
<organism evidence="8 9">
    <name type="scientific">Calicophoron daubneyi</name>
    <name type="common">Rumen fluke</name>
    <name type="synonym">Paramphistomum daubneyi</name>
    <dbReference type="NCBI Taxonomy" id="300641"/>
    <lineage>
        <taxon>Eukaryota</taxon>
        <taxon>Metazoa</taxon>
        <taxon>Spiralia</taxon>
        <taxon>Lophotrochozoa</taxon>
        <taxon>Platyhelminthes</taxon>
        <taxon>Trematoda</taxon>
        <taxon>Digenea</taxon>
        <taxon>Plagiorchiida</taxon>
        <taxon>Pronocephalata</taxon>
        <taxon>Paramphistomoidea</taxon>
        <taxon>Paramphistomidae</taxon>
        <taxon>Calicophoron</taxon>
    </lineage>
</organism>
<name>A0AAV2U0P2_CALDB</name>
<dbReference type="PROSITE" id="PS50888">
    <property type="entry name" value="BHLH"/>
    <property type="match status" value="1"/>
</dbReference>
<dbReference type="AlphaFoldDB" id="A0AAV2U0P2"/>